<proteinExistence type="predicted"/>
<name>A0ABU9YLI1_9PROT</name>
<keyword evidence="2" id="KW-1133">Transmembrane helix</keyword>
<sequence>MSDTSPSRDPQPSRDPRTTRPAGEHLAPLSPASAPPASGPPNAAQLRDRIDRGDTGDKVPLVDPAAAGLGTDDEAAGAPPDAAAAGAAMAEETRGRPDPVNAPGLSGDRFARHGGGRPRRVPRGLIVVAVLTILFICVVVLVEALVR</sequence>
<evidence type="ECO:0000256" key="2">
    <source>
        <dbReference type="SAM" id="Phobius"/>
    </source>
</evidence>
<evidence type="ECO:0000313" key="4">
    <source>
        <dbReference type="Proteomes" id="UP001413721"/>
    </source>
</evidence>
<dbReference type="RefSeq" id="WP_345933215.1">
    <property type="nucleotide sequence ID" value="NZ_JBBKTV010000004.1"/>
</dbReference>
<feature type="compositionally biased region" description="Low complexity" evidence="1">
    <location>
        <begin position="76"/>
        <end position="90"/>
    </location>
</feature>
<feature type="compositionally biased region" description="Basic and acidic residues" evidence="1">
    <location>
        <begin position="46"/>
        <end position="57"/>
    </location>
</feature>
<keyword evidence="2" id="KW-0472">Membrane</keyword>
<dbReference type="Proteomes" id="UP001413721">
    <property type="component" value="Unassembled WGS sequence"/>
</dbReference>
<reference evidence="3 4" key="1">
    <citation type="submission" date="2024-03" db="EMBL/GenBank/DDBJ databases">
        <title>High-quality draft genome sequencing of Tistrella sp. BH-R2-4.</title>
        <authorList>
            <person name="Dong C."/>
        </authorList>
    </citation>
    <scope>NUCLEOTIDE SEQUENCE [LARGE SCALE GENOMIC DNA]</scope>
    <source>
        <strain evidence="3 4">BH-R2-4</strain>
    </source>
</reference>
<protein>
    <submittedName>
        <fullName evidence="3">Uncharacterized protein</fullName>
    </submittedName>
</protein>
<feature type="region of interest" description="Disordered" evidence="1">
    <location>
        <begin position="1"/>
        <end position="117"/>
    </location>
</feature>
<keyword evidence="4" id="KW-1185">Reference proteome</keyword>
<dbReference type="EMBL" id="JBBKTW010000005">
    <property type="protein sequence ID" value="MEN2989659.1"/>
    <property type="molecule type" value="Genomic_DNA"/>
</dbReference>
<feature type="compositionally biased region" description="Low complexity" evidence="1">
    <location>
        <begin position="1"/>
        <end position="10"/>
    </location>
</feature>
<organism evidence="3 4">
    <name type="scientific">Tistrella arctica</name>
    <dbReference type="NCBI Taxonomy" id="3133430"/>
    <lineage>
        <taxon>Bacteria</taxon>
        <taxon>Pseudomonadati</taxon>
        <taxon>Pseudomonadota</taxon>
        <taxon>Alphaproteobacteria</taxon>
        <taxon>Geminicoccales</taxon>
        <taxon>Geminicoccaceae</taxon>
        <taxon>Tistrella</taxon>
    </lineage>
</organism>
<feature type="transmembrane region" description="Helical" evidence="2">
    <location>
        <begin position="125"/>
        <end position="146"/>
    </location>
</feature>
<keyword evidence="2" id="KW-0812">Transmembrane</keyword>
<comment type="caution">
    <text evidence="3">The sequence shown here is derived from an EMBL/GenBank/DDBJ whole genome shotgun (WGS) entry which is preliminary data.</text>
</comment>
<gene>
    <name evidence="3" type="ORF">WG926_15185</name>
</gene>
<evidence type="ECO:0000256" key="1">
    <source>
        <dbReference type="SAM" id="MobiDB-lite"/>
    </source>
</evidence>
<accession>A0ABU9YLI1</accession>
<evidence type="ECO:0000313" key="3">
    <source>
        <dbReference type="EMBL" id="MEN2989659.1"/>
    </source>
</evidence>